<dbReference type="GO" id="GO:0008168">
    <property type="term" value="F:methyltransferase activity"/>
    <property type="evidence" value="ECO:0007669"/>
    <property type="project" value="UniProtKB-KW"/>
</dbReference>
<name>A0ABT0YDB2_9ACTN</name>
<dbReference type="PANTHER" id="PTHR43460:SF1">
    <property type="entry name" value="METHYLTRANSFERASE TYPE 11 DOMAIN-CONTAINING PROTEIN"/>
    <property type="match status" value="1"/>
</dbReference>
<dbReference type="Proteomes" id="UP001523216">
    <property type="component" value="Unassembled WGS sequence"/>
</dbReference>
<dbReference type="InterPro" id="IPR013216">
    <property type="entry name" value="Methyltransf_11"/>
</dbReference>
<protein>
    <submittedName>
        <fullName evidence="2">Class I SAM-dependent methyltransferase</fullName>
    </submittedName>
</protein>
<keyword evidence="3" id="KW-1185">Reference proteome</keyword>
<dbReference type="Gene3D" id="3.40.50.150">
    <property type="entry name" value="Vaccinia Virus protein VP39"/>
    <property type="match status" value="1"/>
</dbReference>
<keyword evidence="2" id="KW-0808">Transferase</keyword>
<evidence type="ECO:0000313" key="2">
    <source>
        <dbReference type="EMBL" id="MCM4084055.1"/>
    </source>
</evidence>
<dbReference type="SUPFAM" id="SSF53335">
    <property type="entry name" value="S-adenosyl-L-methionine-dependent methyltransferases"/>
    <property type="match status" value="1"/>
</dbReference>
<dbReference type="EMBL" id="JAMQOL010000069">
    <property type="protein sequence ID" value="MCM4084055.1"/>
    <property type="molecule type" value="Genomic_DNA"/>
</dbReference>
<comment type="caution">
    <text evidence="2">The sequence shown here is derived from an EMBL/GenBank/DDBJ whole genome shotgun (WGS) entry which is preliminary data.</text>
</comment>
<feature type="domain" description="Methyltransferase type 11" evidence="1">
    <location>
        <begin position="51"/>
        <end position="133"/>
    </location>
</feature>
<dbReference type="Pfam" id="PF08241">
    <property type="entry name" value="Methyltransf_11"/>
    <property type="match status" value="1"/>
</dbReference>
<dbReference type="InterPro" id="IPR052939">
    <property type="entry name" value="23S_rRNA_MeTrnsfrase_RlmA"/>
</dbReference>
<dbReference type="PANTHER" id="PTHR43460">
    <property type="entry name" value="METHYLTRANSFERASE"/>
    <property type="match status" value="1"/>
</dbReference>
<proteinExistence type="predicted"/>
<dbReference type="InterPro" id="IPR029063">
    <property type="entry name" value="SAM-dependent_MTases_sf"/>
</dbReference>
<dbReference type="RefSeq" id="WP_251803821.1">
    <property type="nucleotide sequence ID" value="NZ_JAMQOL010000069.1"/>
</dbReference>
<evidence type="ECO:0000313" key="3">
    <source>
        <dbReference type="Proteomes" id="UP001523216"/>
    </source>
</evidence>
<keyword evidence="2" id="KW-0489">Methyltransferase</keyword>
<reference evidence="2 3" key="1">
    <citation type="submission" date="2022-06" db="EMBL/GenBank/DDBJ databases">
        <title>Actinoplanes abujensis sp. nov., isolated from Nigerian arid soil.</title>
        <authorList>
            <person name="Ding P."/>
        </authorList>
    </citation>
    <scope>NUCLEOTIDE SEQUENCE [LARGE SCALE GENOMIC DNA]</scope>
    <source>
        <strain evidence="3">TRM88002</strain>
    </source>
</reference>
<evidence type="ECO:0000259" key="1">
    <source>
        <dbReference type="Pfam" id="PF08241"/>
    </source>
</evidence>
<organism evidence="2 3">
    <name type="scientific">Paractinoplanes hotanensis</name>
    <dbReference type="NCBI Taxonomy" id="2906497"/>
    <lineage>
        <taxon>Bacteria</taxon>
        <taxon>Bacillati</taxon>
        <taxon>Actinomycetota</taxon>
        <taxon>Actinomycetes</taxon>
        <taxon>Micromonosporales</taxon>
        <taxon>Micromonosporaceae</taxon>
        <taxon>Paractinoplanes</taxon>
    </lineage>
</organism>
<accession>A0ABT0YDB2</accession>
<dbReference type="GO" id="GO:0032259">
    <property type="term" value="P:methylation"/>
    <property type="evidence" value="ECO:0007669"/>
    <property type="project" value="UniProtKB-KW"/>
</dbReference>
<sequence length="243" mass="26391">MDFDALLDEAAAVPLAGWDFSWFEGRATEQRPSWGYADLVAERLTGAAAALDLQTGGGEVFAYAMAKAGTAGQRVATEAWPPNIPVAKARIPQVVATDGLPFRDDSFDLVVSRHPVTTDWPGIARVLRGGGTFLSQQIGAGSNRELSEAMMGPLPPPAHQHPEQIAAAAEAAGFEVLRVRDERLRAEFHDVAAVAHFLRKVVWTVPDFTIGKYRAQLRAVHDEITVKGMFVSHATRVLIEARR</sequence>
<gene>
    <name evidence="2" type="ORF">LXN57_41585</name>
</gene>